<comment type="similarity">
    <text evidence="2">Belongs to the FRG1 family.</text>
</comment>
<feature type="region of interest" description="Disordered" evidence="4">
    <location>
        <begin position="249"/>
        <end position="269"/>
    </location>
</feature>
<reference evidence="5" key="1">
    <citation type="journal article" date="2020" name="Stud. Mycol.">
        <title>101 Dothideomycetes genomes: a test case for predicting lifestyles and emergence of pathogens.</title>
        <authorList>
            <person name="Haridas S."/>
            <person name="Albert R."/>
            <person name="Binder M."/>
            <person name="Bloem J."/>
            <person name="Labutti K."/>
            <person name="Salamov A."/>
            <person name="Andreopoulos B."/>
            <person name="Baker S."/>
            <person name="Barry K."/>
            <person name="Bills G."/>
            <person name="Bluhm B."/>
            <person name="Cannon C."/>
            <person name="Castanera R."/>
            <person name="Culley D."/>
            <person name="Daum C."/>
            <person name="Ezra D."/>
            <person name="Gonzalez J."/>
            <person name="Henrissat B."/>
            <person name="Kuo A."/>
            <person name="Liang C."/>
            <person name="Lipzen A."/>
            <person name="Lutzoni F."/>
            <person name="Magnuson J."/>
            <person name="Mondo S."/>
            <person name="Nolan M."/>
            <person name="Ohm R."/>
            <person name="Pangilinan J."/>
            <person name="Park H.-J."/>
            <person name="Ramirez L."/>
            <person name="Alfaro M."/>
            <person name="Sun H."/>
            <person name="Tritt A."/>
            <person name="Yoshinaga Y."/>
            <person name="Zwiers L.-H."/>
            <person name="Turgeon B."/>
            <person name="Goodwin S."/>
            <person name="Spatafora J."/>
            <person name="Crous P."/>
            <person name="Grigoriev I."/>
        </authorList>
    </citation>
    <scope>NUCLEOTIDE SEQUENCE</scope>
    <source>
        <strain evidence="5">SCOH1-5</strain>
    </source>
</reference>
<evidence type="ECO:0000256" key="1">
    <source>
        <dbReference type="ARBA" id="ARBA00004604"/>
    </source>
</evidence>
<dbReference type="GO" id="GO:0005730">
    <property type="term" value="C:nucleolus"/>
    <property type="evidence" value="ECO:0007669"/>
    <property type="project" value="UniProtKB-SubCell"/>
</dbReference>
<dbReference type="InterPro" id="IPR008999">
    <property type="entry name" value="Actin-crosslinking"/>
</dbReference>
<keyword evidence="6" id="KW-1185">Reference proteome</keyword>
<sequence>MVKALTFKGDKKPPKKRKRETKEAEDAGTPSSKQLMSAQNAEADDDDDENWVSADAVDDIAGPVILVLHCEPVACVAVDQLGRIFTSKIENMVEGEPHSAEPHDVRQVWVSQKIVGMENSFTFKGHHGKYLGCDQYGILSSTREAVSPEETFKVTPAEGKPGQFEIETMRSTFLSVDGDKSPAEVRGDAEAAGETTSIRIRMQARFKPKHKTEKAEKVRSKITRKELEAEVGRRLDDDEVKKLKRARREGNYHETMLDVKVKGKHDKFA</sequence>
<evidence type="ECO:0000256" key="2">
    <source>
        <dbReference type="ARBA" id="ARBA00010878"/>
    </source>
</evidence>
<organism evidence="5 6">
    <name type="scientific">Cercospora zeae-maydis SCOH1-5</name>
    <dbReference type="NCBI Taxonomy" id="717836"/>
    <lineage>
        <taxon>Eukaryota</taxon>
        <taxon>Fungi</taxon>
        <taxon>Dikarya</taxon>
        <taxon>Ascomycota</taxon>
        <taxon>Pezizomycotina</taxon>
        <taxon>Dothideomycetes</taxon>
        <taxon>Dothideomycetidae</taxon>
        <taxon>Mycosphaerellales</taxon>
        <taxon>Mycosphaerellaceae</taxon>
        <taxon>Cercospora</taxon>
    </lineage>
</organism>
<evidence type="ECO:0008006" key="7">
    <source>
        <dbReference type="Google" id="ProtNLM"/>
    </source>
</evidence>
<name>A0A6A6FQX2_9PEZI</name>
<dbReference type="PANTHER" id="PTHR12928">
    <property type="entry name" value="FRG1 PROTEIN"/>
    <property type="match status" value="1"/>
</dbReference>
<dbReference type="GO" id="GO:0051015">
    <property type="term" value="F:actin filament binding"/>
    <property type="evidence" value="ECO:0007669"/>
    <property type="project" value="TreeGrafter"/>
</dbReference>
<dbReference type="Proteomes" id="UP000799539">
    <property type="component" value="Unassembled WGS sequence"/>
</dbReference>
<dbReference type="AlphaFoldDB" id="A0A6A6FQX2"/>
<evidence type="ECO:0000256" key="3">
    <source>
        <dbReference type="ARBA" id="ARBA00023242"/>
    </source>
</evidence>
<dbReference type="SUPFAM" id="SSF50405">
    <property type="entry name" value="Actin-crosslinking proteins"/>
    <property type="match status" value="1"/>
</dbReference>
<evidence type="ECO:0000313" key="5">
    <source>
        <dbReference type="EMBL" id="KAF2215779.1"/>
    </source>
</evidence>
<keyword evidence="3" id="KW-0539">Nucleus</keyword>
<dbReference type="OrthoDB" id="5539371at2759"/>
<comment type="subcellular location">
    <subcellularLocation>
        <location evidence="1">Nucleus</location>
        <location evidence="1">Nucleolus</location>
    </subcellularLocation>
</comment>
<dbReference type="GO" id="GO:0071013">
    <property type="term" value="C:catalytic step 2 spliceosome"/>
    <property type="evidence" value="ECO:0007669"/>
    <property type="project" value="TreeGrafter"/>
</dbReference>
<dbReference type="Pfam" id="PF06229">
    <property type="entry name" value="FRG1"/>
    <property type="match status" value="1"/>
</dbReference>
<evidence type="ECO:0000256" key="4">
    <source>
        <dbReference type="SAM" id="MobiDB-lite"/>
    </source>
</evidence>
<dbReference type="CDD" id="cd23339">
    <property type="entry name" value="beta-trefoil_FSCN_fungal_FRG1-like"/>
    <property type="match status" value="1"/>
</dbReference>
<dbReference type="Gene3D" id="2.80.10.50">
    <property type="match status" value="1"/>
</dbReference>
<feature type="compositionally biased region" description="Polar residues" evidence="4">
    <location>
        <begin position="29"/>
        <end position="39"/>
    </location>
</feature>
<dbReference type="EMBL" id="ML992665">
    <property type="protein sequence ID" value="KAF2215779.1"/>
    <property type="molecule type" value="Genomic_DNA"/>
</dbReference>
<dbReference type="PANTHER" id="PTHR12928:SF0">
    <property type="entry name" value="FSHD REGION GENE 1"/>
    <property type="match status" value="1"/>
</dbReference>
<accession>A0A6A6FQX2</accession>
<feature type="region of interest" description="Disordered" evidence="4">
    <location>
        <begin position="1"/>
        <end position="49"/>
    </location>
</feature>
<dbReference type="InterPro" id="IPR010414">
    <property type="entry name" value="FRG1"/>
</dbReference>
<protein>
    <recommendedName>
        <fullName evidence="7">Actin-crosslinking protein</fullName>
    </recommendedName>
</protein>
<gene>
    <name evidence="5" type="ORF">CERZMDRAFT_34867</name>
</gene>
<proteinExistence type="inferred from homology"/>
<evidence type="ECO:0000313" key="6">
    <source>
        <dbReference type="Proteomes" id="UP000799539"/>
    </source>
</evidence>